<dbReference type="InterPro" id="IPR029018">
    <property type="entry name" value="Hex-like_dom2"/>
</dbReference>
<feature type="domain" description="F5/8 type C" evidence="3">
    <location>
        <begin position="68"/>
        <end position="179"/>
    </location>
</feature>
<dbReference type="InterPro" id="IPR008979">
    <property type="entry name" value="Galactose-bd-like_sf"/>
</dbReference>
<gene>
    <name evidence="4" type="ORF">H9702_02200</name>
</gene>
<evidence type="ECO:0000259" key="3">
    <source>
        <dbReference type="PROSITE" id="PS50022"/>
    </source>
</evidence>
<feature type="non-terminal residue" evidence="4">
    <location>
        <position position="502"/>
    </location>
</feature>
<reference evidence="4" key="1">
    <citation type="journal article" date="2021" name="PeerJ">
        <title>Extensive microbial diversity within the chicken gut microbiome revealed by metagenomics and culture.</title>
        <authorList>
            <person name="Gilroy R."/>
            <person name="Ravi A."/>
            <person name="Getino M."/>
            <person name="Pursley I."/>
            <person name="Horton D.L."/>
            <person name="Alikhan N.F."/>
            <person name="Baker D."/>
            <person name="Gharbi K."/>
            <person name="Hall N."/>
            <person name="Watson M."/>
            <person name="Adriaenssens E.M."/>
            <person name="Foster-Nyarko E."/>
            <person name="Jarju S."/>
            <person name="Secka A."/>
            <person name="Antonio M."/>
            <person name="Oren A."/>
            <person name="Chaudhuri R.R."/>
            <person name="La Ragione R."/>
            <person name="Hildebrand F."/>
            <person name="Pallen M.J."/>
        </authorList>
    </citation>
    <scope>NUCLEOTIDE SEQUENCE</scope>
    <source>
        <strain evidence="4">CHK187-11901</strain>
    </source>
</reference>
<dbReference type="Pfam" id="PF00754">
    <property type="entry name" value="F5_F8_type_C"/>
    <property type="match status" value="2"/>
</dbReference>
<dbReference type="GO" id="GO:0005975">
    <property type="term" value="P:carbohydrate metabolic process"/>
    <property type="evidence" value="ECO:0007669"/>
    <property type="project" value="UniProtKB-ARBA"/>
</dbReference>
<dbReference type="Proteomes" id="UP000823896">
    <property type="component" value="Unassembled WGS sequence"/>
</dbReference>
<evidence type="ECO:0000256" key="2">
    <source>
        <dbReference type="SAM" id="SignalP"/>
    </source>
</evidence>
<feature type="chain" id="PRO_5039151946" evidence="2">
    <location>
        <begin position="22"/>
        <end position="502"/>
    </location>
</feature>
<name>A0A9D2NP70_9FIRM</name>
<comment type="caution">
    <text evidence="4">The sequence shown here is derived from an EMBL/GenBank/DDBJ whole genome shotgun (WGS) entry which is preliminary data.</text>
</comment>
<dbReference type="EMBL" id="DWWM01000011">
    <property type="protein sequence ID" value="HJC35927.1"/>
    <property type="molecule type" value="Genomic_DNA"/>
</dbReference>
<sequence length="502" mass="55815">MKKLLKSLLAASMLMSGIAVSEPVFAFDAPLMNFTEERNYAMEGVPSAYNSPISYWGPDKLIDGVINRDADKPEQSRWSSEAGAPGWVKIDLQQERTFDEFLCAFENDKVRQFHIDISNDDQSYETIFTSEDLTDGHPMDSTVELSEPVTARYVKLTIDSLISGAYPSVSMYEFEILGDEEYVNMAPESTATANHVETGTSFDASRTIDESFDKSSRWSSDYTDGQNILTYTFEEEKTIASVILEWERLNATSYHIEVLQDGEWVNVKDLGLATLFSERINLDEPVVTTGLRIVIDEFFSEAENRDGELIDYMTVSLYEVGIYDKPLYIAPVDEITSEDIANALTVEPVGADDTAMQMPEVPEGFEISFVGADYEQIVARDMTITKPLTGQNVVVNFEVTRTYEDEDGNEVVDKATSPAITVYIPGIHDEADSVNEKPAVLPELQQWFGYEGEFSVTDSSKIVVDPSAAAFMETAEIFAADYKDIMGRDIEVVSGSDPAAGD</sequence>
<dbReference type="InterPro" id="IPR000421">
    <property type="entry name" value="FA58C"/>
</dbReference>
<proteinExistence type="predicted"/>
<keyword evidence="1" id="KW-0378">Hydrolase</keyword>
<evidence type="ECO:0000313" key="5">
    <source>
        <dbReference type="Proteomes" id="UP000823896"/>
    </source>
</evidence>
<dbReference type="PROSITE" id="PS50022">
    <property type="entry name" value="FA58C_3"/>
    <property type="match status" value="1"/>
</dbReference>
<dbReference type="Gene3D" id="2.60.120.260">
    <property type="entry name" value="Galactose-binding domain-like"/>
    <property type="match status" value="2"/>
</dbReference>
<reference evidence="4" key="2">
    <citation type="submission" date="2021-04" db="EMBL/GenBank/DDBJ databases">
        <authorList>
            <person name="Gilroy R."/>
        </authorList>
    </citation>
    <scope>NUCLEOTIDE SEQUENCE</scope>
    <source>
        <strain evidence="4">CHK187-11901</strain>
    </source>
</reference>
<dbReference type="SUPFAM" id="SSF49785">
    <property type="entry name" value="Galactose-binding domain-like"/>
    <property type="match status" value="2"/>
</dbReference>
<dbReference type="Gene3D" id="3.30.379.10">
    <property type="entry name" value="Chitobiase/beta-hexosaminidase domain 2-like"/>
    <property type="match status" value="1"/>
</dbReference>
<accession>A0A9D2NP70</accession>
<keyword evidence="2" id="KW-0732">Signal</keyword>
<dbReference type="GO" id="GO:0016787">
    <property type="term" value="F:hydrolase activity"/>
    <property type="evidence" value="ECO:0007669"/>
    <property type="project" value="UniProtKB-KW"/>
</dbReference>
<evidence type="ECO:0000256" key="1">
    <source>
        <dbReference type="ARBA" id="ARBA00022801"/>
    </source>
</evidence>
<protein>
    <submittedName>
        <fullName evidence="4">Discoidin domain-containing protein</fullName>
    </submittedName>
</protein>
<evidence type="ECO:0000313" key="4">
    <source>
        <dbReference type="EMBL" id="HJC35927.1"/>
    </source>
</evidence>
<feature type="signal peptide" evidence="2">
    <location>
        <begin position="1"/>
        <end position="21"/>
    </location>
</feature>
<dbReference type="AlphaFoldDB" id="A0A9D2NP70"/>
<organism evidence="4 5">
    <name type="scientific">Candidatus Merdibacter merdavium</name>
    <dbReference type="NCBI Taxonomy" id="2838692"/>
    <lineage>
        <taxon>Bacteria</taxon>
        <taxon>Bacillati</taxon>
        <taxon>Bacillota</taxon>
        <taxon>Erysipelotrichia</taxon>
        <taxon>Erysipelotrichales</taxon>
        <taxon>Erysipelotrichaceae</taxon>
        <taxon>Merdibacter</taxon>
    </lineage>
</organism>